<reference evidence="1 2" key="1">
    <citation type="journal article" date="2018" name="Sci. Rep.">
        <title>Genomic signatures of local adaptation to the degree of environmental predictability in rotifers.</title>
        <authorList>
            <person name="Franch-Gras L."/>
            <person name="Hahn C."/>
            <person name="Garcia-Roger E.M."/>
            <person name="Carmona M.J."/>
            <person name="Serra M."/>
            <person name="Gomez A."/>
        </authorList>
    </citation>
    <scope>NUCLEOTIDE SEQUENCE [LARGE SCALE GENOMIC DNA]</scope>
    <source>
        <strain evidence="1">HYR1</strain>
    </source>
</reference>
<organism evidence="1 2">
    <name type="scientific">Brachionus plicatilis</name>
    <name type="common">Marine rotifer</name>
    <name type="synonym">Brachionus muelleri</name>
    <dbReference type="NCBI Taxonomy" id="10195"/>
    <lineage>
        <taxon>Eukaryota</taxon>
        <taxon>Metazoa</taxon>
        <taxon>Spiralia</taxon>
        <taxon>Gnathifera</taxon>
        <taxon>Rotifera</taxon>
        <taxon>Eurotatoria</taxon>
        <taxon>Monogononta</taxon>
        <taxon>Pseudotrocha</taxon>
        <taxon>Ploima</taxon>
        <taxon>Brachionidae</taxon>
        <taxon>Brachionus</taxon>
    </lineage>
</organism>
<dbReference type="AlphaFoldDB" id="A0A3M7T7N0"/>
<protein>
    <submittedName>
        <fullName evidence="1">Uncharacterized protein</fullName>
    </submittedName>
</protein>
<gene>
    <name evidence="1" type="ORF">BpHYR1_014629</name>
</gene>
<proteinExistence type="predicted"/>
<dbReference type="Proteomes" id="UP000276133">
    <property type="component" value="Unassembled WGS sequence"/>
</dbReference>
<dbReference type="EMBL" id="REGN01000171">
    <property type="protein sequence ID" value="RNA43949.1"/>
    <property type="molecule type" value="Genomic_DNA"/>
</dbReference>
<keyword evidence="2" id="KW-1185">Reference proteome</keyword>
<sequence length="86" mass="10064">MSTQDRATSNNMEISNHERIFEMAKKFRKESVKAKDRPVWKSKAFLKKNMKNFVESFFESDLFKSESSTSEFTGNLFDLAVELQNT</sequence>
<comment type="caution">
    <text evidence="1">The sequence shown here is derived from an EMBL/GenBank/DDBJ whole genome shotgun (WGS) entry which is preliminary data.</text>
</comment>
<name>A0A3M7T7N0_BRAPC</name>
<evidence type="ECO:0000313" key="2">
    <source>
        <dbReference type="Proteomes" id="UP000276133"/>
    </source>
</evidence>
<evidence type="ECO:0000313" key="1">
    <source>
        <dbReference type="EMBL" id="RNA43949.1"/>
    </source>
</evidence>
<accession>A0A3M7T7N0</accession>